<dbReference type="AlphaFoldDB" id="A0A7T1TDE7"/>
<dbReference type="Proteomes" id="UP000595046">
    <property type="component" value="Chromosome"/>
</dbReference>
<feature type="transmembrane region" description="Helical" evidence="7">
    <location>
        <begin position="634"/>
        <end position="659"/>
    </location>
</feature>
<dbReference type="Pfam" id="PF02687">
    <property type="entry name" value="FtsX"/>
    <property type="match status" value="2"/>
</dbReference>
<dbReference type="PANTHER" id="PTHR30572:SF4">
    <property type="entry name" value="ABC TRANSPORTER PERMEASE YTRF"/>
    <property type="match status" value="1"/>
</dbReference>
<comment type="subcellular location">
    <subcellularLocation>
        <location evidence="1">Cell membrane</location>
        <topology evidence="1">Multi-pass membrane protein</topology>
    </subcellularLocation>
</comment>
<dbReference type="InterPro" id="IPR003838">
    <property type="entry name" value="ABC3_permease_C"/>
</dbReference>
<feature type="transmembrane region" description="Helical" evidence="7">
    <location>
        <begin position="293"/>
        <end position="314"/>
    </location>
</feature>
<keyword evidence="4 7" id="KW-1133">Transmembrane helix</keyword>
<dbReference type="EMBL" id="CP048882">
    <property type="protein sequence ID" value="QPP10921.1"/>
    <property type="molecule type" value="Genomic_DNA"/>
</dbReference>
<dbReference type="GO" id="GO:0022857">
    <property type="term" value="F:transmembrane transporter activity"/>
    <property type="evidence" value="ECO:0007669"/>
    <property type="project" value="TreeGrafter"/>
</dbReference>
<evidence type="ECO:0000256" key="1">
    <source>
        <dbReference type="ARBA" id="ARBA00004651"/>
    </source>
</evidence>
<feature type="domain" description="ABC3 transporter permease C-terminal" evidence="8">
    <location>
        <begin position="638"/>
        <end position="755"/>
    </location>
</feature>
<evidence type="ECO:0000256" key="4">
    <source>
        <dbReference type="ARBA" id="ARBA00022989"/>
    </source>
</evidence>
<evidence type="ECO:0000256" key="2">
    <source>
        <dbReference type="ARBA" id="ARBA00022475"/>
    </source>
</evidence>
<evidence type="ECO:0000256" key="6">
    <source>
        <dbReference type="ARBA" id="ARBA00038076"/>
    </source>
</evidence>
<evidence type="ECO:0000256" key="3">
    <source>
        <dbReference type="ARBA" id="ARBA00022692"/>
    </source>
</evidence>
<evidence type="ECO:0000313" key="10">
    <source>
        <dbReference type="Proteomes" id="UP000595046"/>
    </source>
</evidence>
<reference evidence="10" key="1">
    <citation type="submission" date="2020-02" db="EMBL/GenBank/DDBJ databases">
        <title>Streptomyces sp. ASO4wet.</title>
        <authorList>
            <person name="Risdian C."/>
            <person name="Landwehr W."/>
            <person name="Schupp P."/>
            <person name="Wink J."/>
        </authorList>
    </citation>
    <scope>NUCLEOTIDE SEQUENCE [LARGE SCALE GENOMIC DNA]</scope>
    <source>
        <strain evidence="10">ASO4wet</strain>
    </source>
</reference>
<keyword evidence="3 7" id="KW-0812">Transmembrane</keyword>
<comment type="similarity">
    <text evidence="6">Belongs to the ABC-4 integral membrane protein family.</text>
</comment>
<keyword evidence="10" id="KW-1185">Reference proteome</keyword>
<dbReference type="PANTHER" id="PTHR30572">
    <property type="entry name" value="MEMBRANE COMPONENT OF TRANSPORTER-RELATED"/>
    <property type="match status" value="1"/>
</dbReference>
<keyword evidence="2" id="KW-1003">Cell membrane</keyword>
<dbReference type="GO" id="GO:0005886">
    <property type="term" value="C:plasma membrane"/>
    <property type="evidence" value="ECO:0007669"/>
    <property type="project" value="UniProtKB-SubCell"/>
</dbReference>
<accession>A0A7T1TDE7</accession>
<feature type="transmembrane region" description="Helical" evidence="7">
    <location>
        <begin position="679"/>
        <end position="704"/>
    </location>
</feature>
<organism evidence="9 10">
    <name type="scientific">Streptomyces bathyalis</name>
    <dbReference type="NCBI Taxonomy" id="2710756"/>
    <lineage>
        <taxon>Bacteria</taxon>
        <taxon>Bacillati</taxon>
        <taxon>Actinomycetota</taxon>
        <taxon>Actinomycetes</taxon>
        <taxon>Kitasatosporales</taxon>
        <taxon>Streptomycetaceae</taxon>
        <taxon>Streptomyces</taxon>
    </lineage>
</organism>
<feature type="transmembrane region" description="Helical" evidence="7">
    <location>
        <begin position="242"/>
        <end position="265"/>
    </location>
</feature>
<evidence type="ECO:0000313" key="9">
    <source>
        <dbReference type="EMBL" id="QPP10921.1"/>
    </source>
</evidence>
<feature type="transmembrane region" description="Helical" evidence="7">
    <location>
        <begin position="334"/>
        <end position="357"/>
    </location>
</feature>
<protein>
    <submittedName>
        <fullName evidence="9">FtsX-like permease family protein</fullName>
    </submittedName>
</protein>
<evidence type="ECO:0000256" key="5">
    <source>
        <dbReference type="ARBA" id="ARBA00023136"/>
    </source>
</evidence>
<evidence type="ECO:0000256" key="7">
    <source>
        <dbReference type="SAM" id="Phobius"/>
    </source>
</evidence>
<feature type="domain" description="ABC3 transporter permease C-terminal" evidence="8">
    <location>
        <begin position="243"/>
        <end position="362"/>
    </location>
</feature>
<dbReference type="InterPro" id="IPR050250">
    <property type="entry name" value="Macrolide_Exporter_MacB"/>
</dbReference>
<dbReference type="KEGG" id="sbat:G4Z16_22810"/>
<feature type="transmembrane region" description="Helical" evidence="7">
    <location>
        <begin position="409"/>
        <end position="429"/>
    </location>
</feature>
<gene>
    <name evidence="9" type="ORF">G4Z16_22810</name>
</gene>
<proteinExistence type="inferred from homology"/>
<evidence type="ECO:0000259" key="8">
    <source>
        <dbReference type="Pfam" id="PF02687"/>
    </source>
</evidence>
<sequence length="765" mass="79477">MVGVLLFVASYDAYRNLGSSYEHTYSQMGFADVTASGGDAARVAAAARSSDGAEAVATRTQGRLPVSLGGDELLGRVTGLPAGKQPPVNKVDVVSGRYPRSGDTGGVLVESHTAKTFGLSPGDITKAHDGARWRTLTVRGVADSPEYLWPALSRQQVLGDPHNFAVLFAPEATVRKLTRAAHDAPTVQTLVRLSDRARQDGSAARVTDRLRAAGAVEVQPRSEQPSDATLNEDLKGFSQLSVAFPVLFLSAAAVAAYVLITRLVLSERKVIATFLAAGAPRGTVARHYLGHGVLAGAGGAVLGVALGAIATTAMTHAYTAELGIPYTLVERRPAVMLTGLLFGVLVGLVGGAAPAWATTRTAPAESMRGEGGTLRPPGRWSTALARARRLPLTLRLALRELGRSRRRTLATMLGSVLALVLVLSSAGMATSMKAALDVQFDTVQREDATVTADAGAPGTRKALSAVDGVSAVEPVTTAQVTATAHGESYGTPLTGYRPRTTMHGFRTPDGGERALPPPGSVLAGKALAARLGLSPGDRFTLRTSGSGDSRGRQVRLAGLVDEPMGSALYGTQDTVEAATGAAPNGFALRFASGPAAPSHDQVREDVTALEGVVAYTDSRAVERQVDRYMTLFRVFVGVMLLLGGVLALTVVYVTMTVNIAERTGELATLRAVGVPLRRIAGLLAAENLTATALALPAGLAAGFAAARESLGSFSSDMFSVRLDIGWPVAVGAAAAVLGASLLSQIPALRAVRRLDIARVVRERAN</sequence>
<name>A0A7T1TDE7_9ACTN</name>
<feature type="transmembrane region" description="Helical" evidence="7">
    <location>
        <begin position="724"/>
        <end position="743"/>
    </location>
</feature>
<keyword evidence="5 7" id="KW-0472">Membrane</keyword>